<feature type="transmembrane region" description="Helical" evidence="1">
    <location>
        <begin position="125"/>
        <end position="147"/>
    </location>
</feature>
<keyword evidence="1" id="KW-0472">Membrane</keyword>
<evidence type="ECO:0000313" key="3">
    <source>
        <dbReference type="Proteomes" id="UP000243342"/>
    </source>
</evidence>
<sequence length="226" mass="22199">MGDAIGQMLASAVGIAISPLPLIAVILMLATPRGRANGLAFTAGWVVALAVVVGAVTAAAGGADAAGHAHGTGGWAAWLKLALGLVFLLLAAQQWRGRPRDGQQPSTPGWMAAIDRFTPVRSAGLAAALAALNPKNLVLAVGGALAIASSGASGGGTAVAAAVMVVIGSLCALLPLGVYLCGGSRAARVLDGWKSWLGAHNAAIMITVLAVLGAKYLGDAITALTG</sequence>
<reference evidence="2 3" key="1">
    <citation type="submission" date="2016-10" db="EMBL/GenBank/DDBJ databases">
        <title>Genome sequence of Streptomyces gilvigriseus MUSC 26.</title>
        <authorList>
            <person name="Lee L.-H."/>
            <person name="Ser H.-L."/>
        </authorList>
    </citation>
    <scope>NUCLEOTIDE SEQUENCE [LARGE SCALE GENOMIC DNA]</scope>
    <source>
        <strain evidence="2 3">MUSC 26</strain>
    </source>
</reference>
<dbReference type="STRING" id="1428644.BIV57_03570"/>
<feature type="transmembrane region" description="Helical" evidence="1">
    <location>
        <begin position="75"/>
        <end position="92"/>
    </location>
</feature>
<evidence type="ECO:0008006" key="4">
    <source>
        <dbReference type="Google" id="ProtNLM"/>
    </source>
</evidence>
<name>A0A1J7BJK9_9ACTN</name>
<dbReference type="Proteomes" id="UP000243342">
    <property type="component" value="Unassembled WGS sequence"/>
</dbReference>
<dbReference type="AlphaFoldDB" id="A0A1J7BJK9"/>
<dbReference type="InterPro" id="IPR021315">
    <property type="entry name" value="Gap/Sap"/>
</dbReference>
<keyword evidence="1" id="KW-1133">Transmembrane helix</keyword>
<comment type="caution">
    <text evidence="2">The sequence shown here is derived from an EMBL/GenBank/DDBJ whole genome shotgun (WGS) entry which is preliminary data.</text>
</comment>
<accession>A0A1J7BJK9</accession>
<feature type="transmembrane region" description="Helical" evidence="1">
    <location>
        <begin position="193"/>
        <end position="214"/>
    </location>
</feature>
<keyword evidence="1" id="KW-0812">Transmembrane</keyword>
<dbReference type="EMBL" id="MLCF01000011">
    <property type="protein sequence ID" value="OIV38830.1"/>
    <property type="molecule type" value="Genomic_DNA"/>
</dbReference>
<dbReference type="Pfam" id="PF11139">
    <property type="entry name" value="SfLAP"/>
    <property type="match status" value="1"/>
</dbReference>
<organism evidence="2 3">
    <name type="scientific">Mangrovactinospora gilvigrisea</name>
    <dbReference type="NCBI Taxonomy" id="1428644"/>
    <lineage>
        <taxon>Bacteria</taxon>
        <taxon>Bacillati</taxon>
        <taxon>Actinomycetota</taxon>
        <taxon>Actinomycetes</taxon>
        <taxon>Kitasatosporales</taxon>
        <taxon>Streptomycetaceae</taxon>
        <taxon>Mangrovactinospora</taxon>
    </lineage>
</organism>
<dbReference type="OrthoDB" id="4753036at2"/>
<keyword evidence="3" id="KW-1185">Reference proteome</keyword>
<evidence type="ECO:0000256" key="1">
    <source>
        <dbReference type="SAM" id="Phobius"/>
    </source>
</evidence>
<feature type="transmembrane region" description="Helical" evidence="1">
    <location>
        <begin position="42"/>
        <end position="63"/>
    </location>
</feature>
<protein>
    <recommendedName>
        <fullName evidence="4">GAP family protein</fullName>
    </recommendedName>
</protein>
<feature type="transmembrane region" description="Helical" evidence="1">
    <location>
        <begin position="6"/>
        <end position="30"/>
    </location>
</feature>
<evidence type="ECO:0000313" key="2">
    <source>
        <dbReference type="EMBL" id="OIV38830.1"/>
    </source>
</evidence>
<dbReference type="RefSeq" id="WP_071655164.1">
    <property type="nucleotide sequence ID" value="NZ_MLCF01000011.1"/>
</dbReference>
<feature type="transmembrane region" description="Helical" evidence="1">
    <location>
        <begin position="159"/>
        <end position="181"/>
    </location>
</feature>
<proteinExistence type="predicted"/>
<gene>
    <name evidence="2" type="ORF">BIV57_03570</name>
</gene>